<keyword evidence="2" id="KW-1185">Reference proteome</keyword>
<organism evidence="1 2">
    <name type="scientific">Smittium culicis</name>
    <dbReference type="NCBI Taxonomy" id="133412"/>
    <lineage>
        <taxon>Eukaryota</taxon>
        <taxon>Fungi</taxon>
        <taxon>Fungi incertae sedis</taxon>
        <taxon>Zoopagomycota</taxon>
        <taxon>Kickxellomycotina</taxon>
        <taxon>Harpellomycetes</taxon>
        <taxon>Harpellales</taxon>
        <taxon>Legeriomycetaceae</taxon>
        <taxon>Smittium</taxon>
    </lineage>
</organism>
<sequence length="149" mass="17006">MGEDIFRSPLRDEETKELVYGYPKFRAVNYQPSPLNETAPTIVKKFDGLLHDQLRWKMIVNSENDEDIIVLDVENIHKSLEFPGKALQMVESTSKPIYKDEKFESLLAAKKPQNKPRSARNRPFCQIQQPAFGYTPATAPIQQATQSAP</sequence>
<comment type="caution">
    <text evidence="1">The sequence shown here is derived from an EMBL/GenBank/DDBJ whole genome shotgun (WGS) entry which is preliminary data.</text>
</comment>
<dbReference type="EMBL" id="LSSN01001177">
    <property type="protein sequence ID" value="OMJ20688.1"/>
    <property type="molecule type" value="Genomic_DNA"/>
</dbReference>
<dbReference type="OrthoDB" id="5545891at2759"/>
<protein>
    <submittedName>
        <fullName evidence="1">Uncharacterized protein</fullName>
    </submittedName>
</protein>
<reference evidence="1 2" key="1">
    <citation type="submission" date="2017-01" db="EMBL/GenBank/DDBJ databases">
        <authorList>
            <person name="Mah S.A."/>
            <person name="Swanson W.J."/>
            <person name="Moy G.W."/>
            <person name="Vacquier V.D."/>
        </authorList>
    </citation>
    <scope>NUCLEOTIDE SEQUENCE [LARGE SCALE GENOMIC DNA]</scope>
    <source>
        <strain evidence="1 2">GSMNP</strain>
    </source>
</reference>
<proteinExistence type="predicted"/>
<evidence type="ECO:0000313" key="1">
    <source>
        <dbReference type="EMBL" id="OMJ20688.1"/>
    </source>
</evidence>
<evidence type="ECO:0000313" key="2">
    <source>
        <dbReference type="Proteomes" id="UP000187283"/>
    </source>
</evidence>
<dbReference type="Proteomes" id="UP000187283">
    <property type="component" value="Unassembled WGS sequence"/>
</dbReference>
<name>A0A1R1Y1A6_9FUNG</name>
<gene>
    <name evidence="1" type="ORF">AYI70_g3960</name>
</gene>
<dbReference type="AlphaFoldDB" id="A0A1R1Y1A6"/>
<accession>A0A1R1Y1A6</accession>